<dbReference type="AlphaFoldDB" id="A0A6H9Z363"/>
<comment type="caution">
    <text evidence="1">The sequence shown here is derived from an EMBL/GenBank/DDBJ whole genome shotgun (WGS) entry which is preliminary data.</text>
</comment>
<gene>
    <name evidence="1" type="ORF">F8566_10225</name>
</gene>
<dbReference type="Proteomes" id="UP000468735">
    <property type="component" value="Unassembled WGS sequence"/>
</dbReference>
<dbReference type="EMBL" id="WBMT01000004">
    <property type="protein sequence ID" value="KAB2350163.1"/>
    <property type="molecule type" value="Genomic_DNA"/>
</dbReference>
<name>A0A6H9Z363_9ACTN</name>
<proteinExistence type="predicted"/>
<protein>
    <recommendedName>
        <fullName evidence="3">Guanylate cyclase domain-containing protein</fullName>
    </recommendedName>
</protein>
<evidence type="ECO:0000313" key="1">
    <source>
        <dbReference type="EMBL" id="KAB2350163.1"/>
    </source>
</evidence>
<organism evidence="1 2">
    <name type="scientific">Actinomadura rudentiformis</name>
    <dbReference type="NCBI Taxonomy" id="359158"/>
    <lineage>
        <taxon>Bacteria</taxon>
        <taxon>Bacillati</taxon>
        <taxon>Actinomycetota</taxon>
        <taxon>Actinomycetes</taxon>
        <taxon>Streptosporangiales</taxon>
        <taxon>Thermomonosporaceae</taxon>
        <taxon>Actinomadura</taxon>
    </lineage>
</organism>
<dbReference type="RefSeq" id="WP_151559821.1">
    <property type="nucleotide sequence ID" value="NZ_WBMT01000004.1"/>
</dbReference>
<reference evidence="1 2" key="1">
    <citation type="submission" date="2019-09" db="EMBL/GenBank/DDBJ databases">
        <title>Actinomadura physcomitrii sp. nov., a novel actinomycete isolated from moss [Physcomitrium sphaericum (Ludw) Fuernr].</title>
        <authorList>
            <person name="Zhuang X."/>
            <person name="Liu C."/>
        </authorList>
    </citation>
    <scope>NUCLEOTIDE SEQUENCE [LARGE SCALE GENOMIC DNA]</scope>
    <source>
        <strain evidence="1 2">HMC1</strain>
    </source>
</reference>
<evidence type="ECO:0000313" key="2">
    <source>
        <dbReference type="Proteomes" id="UP000468735"/>
    </source>
</evidence>
<dbReference type="OrthoDB" id="3482507at2"/>
<keyword evidence="2" id="KW-1185">Reference proteome</keyword>
<evidence type="ECO:0008006" key="3">
    <source>
        <dbReference type="Google" id="ProtNLM"/>
    </source>
</evidence>
<accession>A0A6H9Z363</accession>
<sequence>MSASTALTLHRGLIAVDIVAFGSRRDPDVQLHLRGAVHQITERACRLAGVCWDGSHHEDRGDGLFVIVEPDTSVTTLLTRVVPELLRGVRRHNKLSSRTAQIRLRVAVHAGFVRLDDHGAAGLALIELFRLLDAPAFRAVLNESASDFAVAVSDYLFDEVVRHSGELAAEFRAIPVELKETDMRGWVWLPPMPAEPHDLPVTDRSRAGYGSPGIAISELSPEDRDLVLAVLSPLVDYLQGRRGRSRGPRPIT</sequence>